<dbReference type="Pfam" id="PF20684">
    <property type="entry name" value="Fung_rhodopsin"/>
    <property type="match status" value="1"/>
</dbReference>
<feature type="transmembrane region" description="Helical" evidence="6">
    <location>
        <begin position="129"/>
        <end position="156"/>
    </location>
</feature>
<dbReference type="GO" id="GO:0016020">
    <property type="term" value="C:membrane"/>
    <property type="evidence" value="ECO:0007669"/>
    <property type="project" value="UniProtKB-SubCell"/>
</dbReference>
<feature type="transmembrane region" description="Helical" evidence="6">
    <location>
        <begin position="51"/>
        <end position="75"/>
    </location>
</feature>
<keyword evidence="3 6" id="KW-1133">Transmembrane helix</keyword>
<feature type="domain" description="Rhodopsin" evidence="7">
    <location>
        <begin position="35"/>
        <end position="270"/>
    </location>
</feature>
<keyword evidence="4 6" id="KW-0472">Membrane</keyword>
<feature type="transmembrane region" description="Helical" evidence="6">
    <location>
        <begin position="168"/>
        <end position="196"/>
    </location>
</feature>
<comment type="caution">
    <text evidence="8">The sequence shown here is derived from an EMBL/GenBank/DDBJ whole genome shotgun (WGS) entry which is preliminary data.</text>
</comment>
<feature type="transmembrane region" description="Helical" evidence="6">
    <location>
        <begin position="95"/>
        <end position="117"/>
    </location>
</feature>
<evidence type="ECO:0000313" key="8">
    <source>
        <dbReference type="EMBL" id="KAF4500782.1"/>
    </source>
</evidence>
<dbReference type="PANTHER" id="PTHR33048:SF15">
    <property type="entry name" value="INTEGRAL MEMBRANE PROTEIN"/>
    <property type="match status" value="1"/>
</dbReference>
<sequence length="613" mass="68310">MLDESATSVDPKGLGRVLLIVPILFLILTAIIVILRCVVRLKYRLFGIDDGLMLIGWILHVVFTAAGIRAVYAGVGTKDKDLNAYLQVDGRKWMWIGQIIYAFSLTPLKSSICVTLLRIAVTKTHRIIVWATLIFTIVTTMFSTIGTFVACAPISANWNDRRNCSVPFLLSLGYVVSISAVVSDWICAILPIFMLYKSHMRKATKVSVSIILGLAALASLCTIVRIPYLSSFSHPDNYLYNVGNIILWSTLESGIGIIAGSLPSLRKLVSSHFHFDSSTGSSPAHITPFSGTSRAVITSQSVSAARRTHRGQVGDNWEQLDDVVEGTSSQKIYVKVDLEMQSLERPEASRESHGSREDLYREICSALRVEALCAGREEERRWPAQTCLARLPYLSTMLSFLRSSGPTRTQNAQNNPILYEGGKSSVTFSGPGSKYIMTHRIPPTDKENGVSIIAPPFHYHIYQDEFFRVQSGKGNFYRGLDAKPFAVLSDDPDGQATASVKAGYFHRFENATEDRDLVVDIHLTPESYENEQQFFRNFFGYLDDCKASGSAPSIFQLLVFLHSADTPLVIPIPWEFLGRVVSRILLTTAAYWGRFVLGYKQTYPEYYDAKKSI</sequence>
<name>A0A9P5EGN6_9HYPO</name>
<dbReference type="Proteomes" id="UP000737391">
    <property type="component" value="Unassembled WGS sequence"/>
</dbReference>
<evidence type="ECO:0000256" key="1">
    <source>
        <dbReference type="ARBA" id="ARBA00004141"/>
    </source>
</evidence>
<feature type="transmembrane region" description="Helical" evidence="6">
    <location>
        <begin position="208"/>
        <end position="226"/>
    </location>
</feature>
<dbReference type="InterPro" id="IPR049326">
    <property type="entry name" value="Rhodopsin_dom_fungi"/>
</dbReference>
<dbReference type="PANTHER" id="PTHR33048">
    <property type="entry name" value="PTH11-LIKE INTEGRAL MEMBRANE PROTEIN (AFU_ORTHOLOGUE AFUA_5G11245)"/>
    <property type="match status" value="1"/>
</dbReference>
<gene>
    <name evidence="8" type="ORF">FAGAP_3064</name>
</gene>
<evidence type="ECO:0000256" key="4">
    <source>
        <dbReference type="ARBA" id="ARBA00023136"/>
    </source>
</evidence>
<proteinExistence type="inferred from homology"/>
<comment type="subcellular location">
    <subcellularLocation>
        <location evidence="1">Membrane</location>
        <topology evidence="1">Multi-pass membrane protein</topology>
    </subcellularLocation>
</comment>
<keyword evidence="2 6" id="KW-0812">Transmembrane</keyword>
<dbReference type="Gene3D" id="2.60.120.10">
    <property type="entry name" value="Jelly Rolls"/>
    <property type="match status" value="1"/>
</dbReference>
<dbReference type="InterPro" id="IPR011051">
    <property type="entry name" value="RmlC_Cupin_sf"/>
</dbReference>
<evidence type="ECO:0000259" key="7">
    <source>
        <dbReference type="Pfam" id="PF20684"/>
    </source>
</evidence>
<accession>A0A9P5EGN6</accession>
<dbReference type="SUPFAM" id="SSF51182">
    <property type="entry name" value="RmlC-like cupins"/>
    <property type="match status" value="1"/>
</dbReference>
<evidence type="ECO:0000256" key="2">
    <source>
        <dbReference type="ARBA" id="ARBA00022692"/>
    </source>
</evidence>
<dbReference type="OrthoDB" id="9976870at2759"/>
<protein>
    <submittedName>
        <fullName evidence="8">Integral membrane PTH11</fullName>
    </submittedName>
</protein>
<dbReference type="EMBL" id="LUFC02000173">
    <property type="protein sequence ID" value="KAF4500782.1"/>
    <property type="molecule type" value="Genomic_DNA"/>
</dbReference>
<evidence type="ECO:0000313" key="9">
    <source>
        <dbReference type="Proteomes" id="UP000737391"/>
    </source>
</evidence>
<keyword evidence="9" id="KW-1185">Reference proteome</keyword>
<evidence type="ECO:0000256" key="5">
    <source>
        <dbReference type="ARBA" id="ARBA00038359"/>
    </source>
</evidence>
<reference evidence="8" key="1">
    <citation type="submission" date="2020-01" db="EMBL/GenBank/DDBJ databases">
        <title>Identification and distribution of gene clusters putatively required for synthesis of sphingolipid metabolism inhibitors in phylogenetically diverse species of the filamentous fungus Fusarium.</title>
        <authorList>
            <person name="Kim H.-S."/>
            <person name="Busman M."/>
            <person name="Brown D.W."/>
            <person name="Divon H."/>
            <person name="Uhlig S."/>
            <person name="Proctor R.H."/>
        </authorList>
    </citation>
    <scope>NUCLEOTIDE SEQUENCE</scope>
    <source>
        <strain evidence="8">NRRL 31653</strain>
    </source>
</reference>
<dbReference type="InterPro" id="IPR014710">
    <property type="entry name" value="RmlC-like_jellyroll"/>
</dbReference>
<dbReference type="CDD" id="cd02208">
    <property type="entry name" value="cupin_RmlC-like"/>
    <property type="match status" value="1"/>
</dbReference>
<evidence type="ECO:0000256" key="3">
    <source>
        <dbReference type="ARBA" id="ARBA00022989"/>
    </source>
</evidence>
<organism evidence="8 9">
    <name type="scientific">Fusarium agapanthi</name>
    <dbReference type="NCBI Taxonomy" id="1803897"/>
    <lineage>
        <taxon>Eukaryota</taxon>
        <taxon>Fungi</taxon>
        <taxon>Dikarya</taxon>
        <taxon>Ascomycota</taxon>
        <taxon>Pezizomycotina</taxon>
        <taxon>Sordariomycetes</taxon>
        <taxon>Hypocreomycetidae</taxon>
        <taxon>Hypocreales</taxon>
        <taxon>Nectriaceae</taxon>
        <taxon>Fusarium</taxon>
        <taxon>Fusarium fujikuroi species complex</taxon>
    </lineage>
</organism>
<comment type="similarity">
    <text evidence="5">Belongs to the SAT4 family.</text>
</comment>
<dbReference type="AlphaFoldDB" id="A0A9P5EGN6"/>
<dbReference type="InterPro" id="IPR052337">
    <property type="entry name" value="SAT4-like"/>
</dbReference>
<feature type="transmembrane region" description="Helical" evidence="6">
    <location>
        <begin position="17"/>
        <end position="39"/>
    </location>
</feature>
<evidence type="ECO:0000256" key="6">
    <source>
        <dbReference type="SAM" id="Phobius"/>
    </source>
</evidence>